<organism evidence="1 2">
    <name type="scientific">Populus alba</name>
    <name type="common">White poplar</name>
    <dbReference type="NCBI Taxonomy" id="43335"/>
    <lineage>
        <taxon>Eukaryota</taxon>
        <taxon>Viridiplantae</taxon>
        <taxon>Streptophyta</taxon>
        <taxon>Embryophyta</taxon>
        <taxon>Tracheophyta</taxon>
        <taxon>Spermatophyta</taxon>
        <taxon>Magnoliopsida</taxon>
        <taxon>eudicotyledons</taxon>
        <taxon>Gunneridae</taxon>
        <taxon>Pentapetalae</taxon>
        <taxon>rosids</taxon>
        <taxon>fabids</taxon>
        <taxon>Malpighiales</taxon>
        <taxon>Salicaceae</taxon>
        <taxon>Saliceae</taxon>
        <taxon>Populus</taxon>
    </lineage>
</organism>
<comment type="caution">
    <text evidence="1">The sequence shown here is derived from an EMBL/GenBank/DDBJ whole genome shotgun (WGS) entry which is preliminary data.</text>
</comment>
<protein>
    <submittedName>
        <fullName evidence="1">Uncharacterized protein</fullName>
    </submittedName>
</protein>
<name>A0ACC4CXN7_POPAL</name>
<reference evidence="1 2" key="1">
    <citation type="journal article" date="2024" name="Plant Biotechnol. J.">
        <title>Genome and CRISPR/Cas9 system of a widespread forest tree (Populus alba) in the world.</title>
        <authorList>
            <person name="Liu Y.J."/>
            <person name="Jiang P.F."/>
            <person name="Han X.M."/>
            <person name="Li X.Y."/>
            <person name="Wang H.M."/>
            <person name="Wang Y.J."/>
            <person name="Wang X.X."/>
            <person name="Zeng Q.Y."/>
        </authorList>
    </citation>
    <scope>NUCLEOTIDE SEQUENCE [LARGE SCALE GENOMIC DNA]</scope>
    <source>
        <strain evidence="2">cv. PAL-ZL1</strain>
    </source>
</reference>
<proteinExistence type="predicted"/>
<evidence type="ECO:0000313" key="1">
    <source>
        <dbReference type="EMBL" id="KAL3609564.1"/>
    </source>
</evidence>
<evidence type="ECO:0000313" key="2">
    <source>
        <dbReference type="Proteomes" id="UP000309997"/>
    </source>
</evidence>
<sequence length="66" mass="7677">MNATLSSSRLAYADWLGCSLLPTLKFMLMRTLQTADVANAFAYNFSHLGSKVWRRKHMIWIELYHV</sequence>
<dbReference type="Proteomes" id="UP000309997">
    <property type="component" value="Unassembled WGS sequence"/>
</dbReference>
<accession>A0ACC4CXN7</accession>
<gene>
    <name evidence="1" type="ORF">D5086_000584</name>
</gene>
<dbReference type="EMBL" id="RCHU02000001">
    <property type="protein sequence ID" value="KAL3609564.1"/>
    <property type="molecule type" value="Genomic_DNA"/>
</dbReference>
<keyword evidence="2" id="KW-1185">Reference proteome</keyword>